<feature type="compositionally biased region" description="Acidic residues" evidence="1">
    <location>
        <begin position="50"/>
        <end position="60"/>
    </location>
</feature>
<evidence type="ECO:0008006" key="4">
    <source>
        <dbReference type="Google" id="ProtNLM"/>
    </source>
</evidence>
<dbReference type="Proteomes" id="UP000606974">
    <property type="component" value="Unassembled WGS sequence"/>
</dbReference>
<dbReference type="PANTHER" id="PTHR42085">
    <property type="entry name" value="F-BOX DOMAIN-CONTAINING PROTEIN"/>
    <property type="match status" value="1"/>
</dbReference>
<protein>
    <recommendedName>
        <fullName evidence="4">F-box domain-containing protein</fullName>
    </recommendedName>
</protein>
<name>A0A8H7ACI6_9EURO</name>
<dbReference type="InterPro" id="IPR038883">
    <property type="entry name" value="AN11006-like"/>
</dbReference>
<dbReference type="OrthoDB" id="2951834at2759"/>
<keyword evidence="3" id="KW-1185">Reference proteome</keyword>
<evidence type="ECO:0000256" key="1">
    <source>
        <dbReference type="SAM" id="MobiDB-lite"/>
    </source>
</evidence>
<feature type="compositionally biased region" description="Basic residues" evidence="1">
    <location>
        <begin position="66"/>
        <end position="88"/>
    </location>
</feature>
<dbReference type="PANTHER" id="PTHR42085:SF1">
    <property type="entry name" value="F-BOX DOMAIN-CONTAINING PROTEIN"/>
    <property type="match status" value="1"/>
</dbReference>
<dbReference type="AlphaFoldDB" id="A0A8H7ACI6"/>
<accession>A0A8H7ACI6</accession>
<sequence>MQTNFSIMPRNRPTRAAKKVKLDTAATDTDVDDALQSGDTFEQVFGGDPDVADETSDSSDDSYYGTKRRPAVLKRARKQAKSRARKLTLNKPPVTEAPAPDPMSDIEYDSEVGDEVQWLKPHPRTPPKSAKEGRIPDASATPANAVAIAKLSPSTPNILEIHVNMGPKSGGSTINIDLTPLLNASGSGRALTISPNDTTLPDDSTTVALNSSAAAPSLRMQRLNEARARLLKADSPEEHKTGFTDLPSEIRIRIYRSAFVTDFQINLHNRKNFQRSSSLLSTCKLVHEEGRAVLYGENAFHFERSYTSRGRFFDEDWREIGFKDIRRFLETIGTTNISMMRYISFDFADTNKAHTPVEEAERRCVNDPVVWHCLELIGNNARLDKFVFQFSGRKNLGRNDLHFLRALTTIKAKQVTNIANYSGGFKVKPELFADLKKLMMLPRDDADEVDETKKKPPTVVMHHERNRGTRFYDLCTR</sequence>
<gene>
    <name evidence="2" type="ORF">GJ744_001177</name>
</gene>
<evidence type="ECO:0000313" key="3">
    <source>
        <dbReference type="Proteomes" id="UP000606974"/>
    </source>
</evidence>
<proteinExistence type="predicted"/>
<organism evidence="2 3">
    <name type="scientific">Endocarpon pusillum</name>
    <dbReference type="NCBI Taxonomy" id="364733"/>
    <lineage>
        <taxon>Eukaryota</taxon>
        <taxon>Fungi</taxon>
        <taxon>Dikarya</taxon>
        <taxon>Ascomycota</taxon>
        <taxon>Pezizomycotina</taxon>
        <taxon>Eurotiomycetes</taxon>
        <taxon>Chaetothyriomycetidae</taxon>
        <taxon>Verrucariales</taxon>
        <taxon>Verrucariaceae</taxon>
        <taxon>Endocarpon</taxon>
    </lineage>
</organism>
<feature type="region of interest" description="Disordered" evidence="1">
    <location>
        <begin position="35"/>
        <end position="104"/>
    </location>
</feature>
<reference evidence="2" key="1">
    <citation type="submission" date="2020-02" db="EMBL/GenBank/DDBJ databases">
        <authorList>
            <person name="Palmer J.M."/>
        </authorList>
    </citation>
    <scope>NUCLEOTIDE SEQUENCE</scope>
    <source>
        <strain evidence="2">EPUS1.4</strain>
        <tissue evidence="2">Thallus</tissue>
    </source>
</reference>
<feature type="region of interest" description="Disordered" evidence="1">
    <location>
        <begin position="1"/>
        <end position="21"/>
    </location>
</feature>
<dbReference type="EMBL" id="JAACFV010000116">
    <property type="protein sequence ID" value="KAF7505187.1"/>
    <property type="molecule type" value="Genomic_DNA"/>
</dbReference>
<comment type="caution">
    <text evidence="2">The sequence shown here is derived from an EMBL/GenBank/DDBJ whole genome shotgun (WGS) entry which is preliminary data.</text>
</comment>
<evidence type="ECO:0000313" key="2">
    <source>
        <dbReference type="EMBL" id="KAF7505187.1"/>
    </source>
</evidence>